<dbReference type="InterPro" id="IPR018163">
    <property type="entry name" value="Thr/Ala-tRNA-synth_IIc_edit"/>
</dbReference>
<evidence type="ECO:0000256" key="2">
    <source>
        <dbReference type="ARBA" id="ARBA00022723"/>
    </source>
</evidence>
<dbReference type="GO" id="GO:0004812">
    <property type="term" value="F:aminoacyl-tRNA ligase activity"/>
    <property type="evidence" value="ECO:0007669"/>
    <property type="project" value="InterPro"/>
</dbReference>
<dbReference type="Gene3D" id="3.30.980.10">
    <property type="entry name" value="Threonyl-trna Synthetase, Chain A, domain 2"/>
    <property type="match status" value="1"/>
</dbReference>
<dbReference type="InterPro" id="IPR012947">
    <property type="entry name" value="tRNA_SAD"/>
</dbReference>
<dbReference type="RefSeq" id="WP_151176470.1">
    <property type="nucleotide sequence ID" value="NZ_CP042906.1"/>
</dbReference>
<dbReference type="GO" id="GO:0002161">
    <property type="term" value="F:aminoacyl-tRNA deacylase activity"/>
    <property type="evidence" value="ECO:0007669"/>
    <property type="project" value="UniProtKB-ARBA"/>
</dbReference>
<organism evidence="5 6">
    <name type="scientific">Hypericibacter terrae</name>
    <dbReference type="NCBI Taxonomy" id="2602015"/>
    <lineage>
        <taxon>Bacteria</taxon>
        <taxon>Pseudomonadati</taxon>
        <taxon>Pseudomonadota</taxon>
        <taxon>Alphaproteobacteria</taxon>
        <taxon>Rhodospirillales</taxon>
        <taxon>Dongiaceae</taxon>
        <taxon>Hypericibacter</taxon>
    </lineage>
</organism>
<feature type="domain" description="Threonyl/alanyl tRNA synthetase SAD" evidence="4">
    <location>
        <begin position="166"/>
        <end position="208"/>
    </location>
</feature>
<evidence type="ECO:0000313" key="6">
    <source>
        <dbReference type="Proteomes" id="UP000326202"/>
    </source>
</evidence>
<evidence type="ECO:0000313" key="5">
    <source>
        <dbReference type="EMBL" id="QEX16071.1"/>
    </source>
</evidence>
<dbReference type="KEGG" id="htq:FRZ44_13630"/>
<keyword evidence="6" id="KW-1185">Reference proteome</keyword>
<dbReference type="PANTHER" id="PTHR43462">
    <property type="entry name" value="ALANYL-TRNA EDITING PROTEIN"/>
    <property type="match status" value="1"/>
</dbReference>
<dbReference type="EMBL" id="CP042906">
    <property type="protein sequence ID" value="QEX16071.1"/>
    <property type="molecule type" value="Genomic_DNA"/>
</dbReference>
<dbReference type="SUPFAM" id="SSF55186">
    <property type="entry name" value="ThrRS/AlaRS common domain"/>
    <property type="match status" value="1"/>
</dbReference>
<reference evidence="5 6" key="1">
    <citation type="submission" date="2019-08" db="EMBL/GenBank/DDBJ databases">
        <title>Hyperibacter terrae gen. nov., sp. nov. and Hyperibacter viscosus sp. nov., two new members in the family Rhodospirillaceae isolated from the rhizosphere of Hypericum perforatum.</title>
        <authorList>
            <person name="Noviana Z."/>
        </authorList>
    </citation>
    <scope>NUCLEOTIDE SEQUENCE [LARGE SCALE GENOMIC DNA]</scope>
    <source>
        <strain evidence="5 6">R5913</strain>
    </source>
</reference>
<evidence type="ECO:0000256" key="1">
    <source>
        <dbReference type="ARBA" id="ARBA00001947"/>
    </source>
</evidence>
<dbReference type="Pfam" id="PF07973">
    <property type="entry name" value="tRNA_SAD"/>
    <property type="match status" value="1"/>
</dbReference>
<dbReference type="PANTHER" id="PTHR43462:SF1">
    <property type="entry name" value="ALANYL-TRNA EDITING PROTEIN AARSD1"/>
    <property type="match status" value="1"/>
</dbReference>
<comment type="cofactor">
    <cofactor evidence="1">
        <name>Zn(2+)</name>
        <dbReference type="ChEBI" id="CHEBI:29105"/>
    </cofactor>
</comment>
<dbReference type="SUPFAM" id="SSF50447">
    <property type="entry name" value="Translation proteins"/>
    <property type="match status" value="1"/>
</dbReference>
<sequence length="217" mass="23757">MTKKIFWTDPYLTQLETRVASVTGAEVALEATIFYALSGGQESDAGTIGGKPVLEARKSGTDILYRLPDDHGLTVGDAVTVAIDWERRYRLMRLHFAAEVVLELAYKHLVGIQKIGAHIAADKARIDFEWATPITPSLPLLGEGLRRIVESDQPIVSAFSDEAAQRRYWEVSGFARVPCGGTHLKRTGEVGAVTLKRRNVGKGKERVEIVLVAQGSS</sequence>
<accession>A0A5J6MG18</accession>
<keyword evidence="2" id="KW-0479">Metal-binding</keyword>
<dbReference type="GO" id="GO:0046872">
    <property type="term" value="F:metal ion binding"/>
    <property type="evidence" value="ECO:0007669"/>
    <property type="project" value="UniProtKB-KW"/>
</dbReference>
<keyword evidence="3" id="KW-0862">Zinc</keyword>
<name>A0A5J6MG18_9PROT</name>
<dbReference type="GO" id="GO:0005524">
    <property type="term" value="F:ATP binding"/>
    <property type="evidence" value="ECO:0007669"/>
    <property type="project" value="InterPro"/>
</dbReference>
<gene>
    <name evidence="5" type="ORF">FRZ44_13630</name>
</gene>
<dbReference type="Proteomes" id="UP000326202">
    <property type="component" value="Chromosome"/>
</dbReference>
<dbReference type="AlphaFoldDB" id="A0A5J6MG18"/>
<dbReference type="GO" id="GO:0043039">
    <property type="term" value="P:tRNA aminoacylation"/>
    <property type="evidence" value="ECO:0007669"/>
    <property type="project" value="InterPro"/>
</dbReference>
<evidence type="ECO:0000259" key="4">
    <source>
        <dbReference type="SMART" id="SM00863"/>
    </source>
</evidence>
<dbReference type="Gene3D" id="2.40.30.130">
    <property type="match status" value="1"/>
</dbReference>
<dbReference type="OrthoDB" id="9812949at2"/>
<dbReference type="SMART" id="SM00863">
    <property type="entry name" value="tRNA_SAD"/>
    <property type="match status" value="1"/>
</dbReference>
<dbReference type="InterPro" id="IPR051335">
    <property type="entry name" value="Alanyl-tRNA_Editing_Enzymes"/>
</dbReference>
<proteinExistence type="predicted"/>
<dbReference type="InterPro" id="IPR009000">
    <property type="entry name" value="Transl_B-barrel_sf"/>
</dbReference>
<evidence type="ECO:0000256" key="3">
    <source>
        <dbReference type="ARBA" id="ARBA00022833"/>
    </source>
</evidence>
<protein>
    <submittedName>
        <fullName evidence="5">Alanyl-tRNA editing protein</fullName>
    </submittedName>
</protein>